<keyword evidence="3" id="KW-1185">Reference proteome</keyword>
<protein>
    <submittedName>
        <fullName evidence="2">Uncharacterized protein</fullName>
    </submittedName>
</protein>
<dbReference type="AlphaFoldDB" id="A0AAV1R0Q7"/>
<name>A0AAV1R0Q7_9ROSI</name>
<organism evidence="2 3">
    <name type="scientific">Dovyalis caffra</name>
    <dbReference type="NCBI Taxonomy" id="77055"/>
    <lineage>
        <taxon>Eukaryota</taxon>
        <taxon>Viridiplantae</taxon>
        <taxon>Streptophyta</taxon>
        <taxon>Embryophyta</taxon>
        <taxon>Tracheophyta</taxon>
        <taxon>Spermatophyta</taxon>
        <taxon>Magnoliopsida</taxon>
        <taxon>eudicotyledons</taxon>
        <taxon>Gunneridae</taxon>
        <taxon>Pentapetalae</taxon>
        <taxon>rosids</taxon>
        <taxon>fabids</taxon>
        <taxon>Malpighiales</taxon>
        <taxon>Salicaceae</taxon>
        <taxon>Flacourtieae</taxon>
        <taxon>Dovyalis</taxon>
    </lineage>
</organism>
<evidence type="ECO:0000313" key="3">
    <source>
        <dbReference type="Proteomes" id="UP001314170"/>
    </source>
</evidence>
<dbReference type="EMBL" id="CAWUPB010000857">
    <property type="protein sequence ID" value="CAK7327581.1"/>
    <property type="molecule type" value="Genomic_DNA"/>
</dbReference>
<proteinExistence type="predicted"/>
<gene>
    <name evidence="2" type="ORF">DCAF_LOCUS5296</name>
</gene>
<evidence type="ECO:0000313" key="2">
    <source>
        <dbReference type="EMBL" id="CAK7327581.1"/>
    </source>
</evidence>
<evidence type="ECO:0000256" key="1">
    <source>
        <dbReference type="SAM" id="MobiDB-lite"/>
    </source>
</evidence>
<accession>A0AAV1R0Q7</accession>
<reference evidence="2 3" key="1">
    <citation type="submission" date="2024-01" db="EMBL/GenBank/DDBJ databases">
        <authorList>
            <person name="Waweru B."/>
        </authorList>
    </citation>
    <scope>NUCLEOTIDE SEQUENCE [LARGE SCALE GENOMIC DNA]</scope>
</reference>
<sequence>MNQGFWRTTKTEMTIKEKKIKNKTDRHSTRISLDERLKNANLLINVGTIELWVDEKEEEEGHRNRIEARGGLDSEGGHTSDDCRLEWIGWWEGLGVGMWAVGGV</sequence>
<dbReference type="Proteomes" id="UP001314170">
    <property type="component" value="Unassembled WGS sequence"/>
</dbReference>
<comment type="caution">
    <text evidence="2">The sequence shown here is derived from an EMBL/GenBank/DDBJ whole genome shotgun (WGS) entry which is preliminary data.</text>
</comment>
<feature type="region of interest" description="Disordered" evidence="1">
    <location>
        <begin position="60"/>
        <end position="79"/>
    </location>
</feature>